<evidence type="ECO:0000313" key="1">
    <source>
        <dbReference type="EMBL" id="CAH9120552.1"/>
    </source>
</evidence>
<evidence type="ECO:0000313" key="2">
    <source>
        <dbReference type="Proteomes" id="UP001152523"/>
    </source>
</evidence>
<dbReference type="Proteomes" id="UP001152523">
    <property type="component" value="Unassembled WGS sequence"/>
</dbReference>
<reference evidence="1" key="1">
    <citation type="submission" date="2022-07" db="EMBL/GenBank/DDBJ databases">
        <authorList>
            <person name="Macas J."/>
            <person name="Novak P."/>
            <person name="Neumann P."/>
        </authorList>
    </citation>
    <scope>NUCLEOTIDE SEQUENCE</scope>
</reference>
<protein>
    <recommendedName>
        <fullName evidence="3">DUF4283 domain-containing protein</fullName>
    </recommendedName>
</protein>
<keyword evidence="2" id="KW-1185">Reference proteome</keyword>
<name>A0AAV0E9N0_9ASTE</name>
<comment type="caution">
    <text evidence="1">The sequence shown here is derived from an EMBL/GenBank/DDBJ whole genome shotgun (WGS) entry which is preliminary data.</text>
</comment>
<gene>
    <name evidence="1" type="ORF">CEPIT_LOCUS23091</name>
</gene>
<evidence type="ECO:0008006" key="3">
    <source>
        <dbReference type="Google" id="ProtNLM"/>
    </source>
</evidence>
<organism evidence="1 2">
    <name type="scientific">Cuscuta epithymum</name>
    <dbReference type="NCBI Taxonomy" id="186058"/>
    <lineage>
        <taxon>Eukaryota</taxon>
        <taxon>Viridiplantae</taxon>
        <taxon>Streptophyta</taxon>
        <taxon>Embryophyta</taxon>
        <taxon>Tracheophyta</taxon>
        <taxon>Spermatophyta</taxon>
        <taxon>Magnoliopsida</taxon>
        <taxon>eudicotyledons</taxon>
        <taxon>Gunneridae</taxon>
        <taxon>Pentapetalae</taxon>
        <taxon>asterids</taxon>
        <taxon>lamiids</taxon>
        <taxon>Solanales</taxon>
        <taxon>Convolvulaceae</taxon>
        <taxon>Cuscuteae</taxon>
        <taxon>Cuscuta</taxon>
        <taxon>Cuscuta subgen. Cuscuta</taxon>
    </lineage>
</organism>
<accession>A0AAV0E9N0</accession>
<sequence length="102" mass="11330">MAIGKENNNVNFDDEEDGVCDSTAKEAAYPVVGVVVTDRKIRFHALKDLLASIWRPGKGVSIKEIDNKRYSLRPPKFGTEGCGVVFKKKCNCVVDIELIKCK</sequence>
<dbReference type="EMBL" id="CAMAPF010000915">
    <property type="protein sequence ID" value="CAH9120552.1"/>
    <property type="molecule type" value="Genomic_DNA"/>
</dbReference>
<dbReference type="AlphaFoldDB" id="A0AAV0E9N0"/>
<proteinExistence type="predicted"/>